<dbReference type="Pfam" id="PF07727">
    <property type="entry name" value="RVT_2"/>
    <property type="match status" value="1"/>
</dbReference>
<dbReference type="InterPro" id="IPR013103">
    <property type="entry name" value="RVT_2"/>
</dbReference>
<evidence type="ECO:0000313" key="2">
    <source>
        <dbReference type="EMBL" id="NUU91197.1"/>
    </source>
</evidence>
<sequence>MTKEFLHSHFHLKDLGPVKYFLGMEFLTSKNGIYITQCKYALEIIDDARLLDATPNHTPMERGLKLSDKSNLLKDPGHFRRLVGRLIYLTVSRLDITYVVHVLSTPKASYRSSPSGCPIPKGCAWLRPVLLLKH</sequence>
<organism evidence="2">
    <name type="scientific">Populus davidiana</name>
    <dbReference type="NCBI Taxonomy" id="266767"/>
    <lineage>
        <taxon>Eukaryota</taxon>
        <taxon>Viridiplantae</taxon>
        <taxon>Streptophyta</taxon>
        <taxon>Embryophyta</taxon>
        <taxon>Tracheophyta</taxon>
        <taxon>Spermatophyta</taxon>
        <taxon>Magnoliopsida</taxon>
        <taxon>eudicotyledons</taxon>
        <taxon>Gunneridae</taxon>
        <taxon>Pentapetalae</taxon>
        <taxon>rosids</taxon>
        <taxon>fabids</taxon>
        <taxon>Malpighiales</taxon>
        <taxon>Salicaceae</taxon>
        <taxon>Saliceae</taxon>
        <taxon>Populus</taxon>
    </lineage>
</organism>
<accession>A0A6M2F0K6</accession>
<dbReference type="AlphaFoldDB" id="A0A6M2F0K6"/>
<name>A0A6M2F0K6_9ROSI</name>
<dbReference type="PANTHER" id="PTHR11439">
    <property type="entry name" value="GAG-POL-RELATED RETROTRANSPOSON"/>
    <property type="match status" value="1"/>
</dbReference>
<reference evidence="2" key="1">
    <citation type="submission" date="2020-03" db="EMBL/GenBank/DDBJ databases">
        <authorList>
            <person name="Zhang R."/>
        </authorList>
    </citation>
    <scope>NUCLEOTIDE SEQUENCE</scope>
</reference>
<proteinExistence type="predicted"/>
<feature type="domain" description="Reverse transcriptase Ty1/copia-type" evidence="1">
    <location>
        <begin position="3"/>
        <end position="61"/>
    </location>
</feature>
<evidence type="ECO:0000259" key="1">
    <source>
        <dbReference type="Pfam" id="PF07727"/>
    </source>
</evidence>
<dbReference type="EMBL" id="GILB01010864">
    <property type="protein sequence ID" value="NUU91197.1"/>
    <property type="molecule type" value="Transcribed_RNA"/>
</dbReference>
<protein>
    <recommendedName>
        <fullName evidence="1">Reverse transcriptase Ty1/copia-type domain-containing protein</fullName>
    </recommendedName>
</protein>
<dbReference type="PANTHER" id="PTHR11439:SF470">
    <property type="entry name" value="CYSTEINE-RICH RLK (RECEPTOR-LIKE PROTEIN KINASE) 8"/>
    <property type="match status" value="1"/>
</dbReference>